<evidence type="ECO:0000313" key="3">
    <source>
        <dbReference type="Proteomes" id="UP001420932"/>
    </source>
</evidence>
<keyword evidence="3" id="KW-1185">Reference proteome</keyword>
<gene>
    <name evidence="2" type="ORF">Syun_015240</name>
</gene>
<sequence>MQWSSSKVWDLLGRAPPLNVVCSAILFAGFLNVFCHLPCSTVKPTIIFRFSESLGDTFVGFFQPIEKGKLVILHTSIKATIAFEALVSCMLQVLD</sequence>
<name>A0AAP0PCQ1_9MAGN</name>
<feature type="transmembrane region" description="Helical" evidence="1">
    <location>
        <begin position="18"/>
        <end position="39"/>
    </location>
</feature>
<evidence type="ECO:0000256" key="1">
    <source>
        <dbReference type="SAM" id="Phobius"/>
    </source>
</evidence>
<dbReference type="EMBL" id="JBBNAF010000006">
    <property type="protein sequence ID" value="KAK9135910.1"/>
    <property type="molecule type" value="Genomic_DNA"/>
</dbReference>
<keyword evidence="1" id="KW-1133">Transmembrane helix</keyword>
<dbReference type="Proteomes" id="UP001420932">
    <property type="component" value="Unassembled WGS sequence"/>
</dbReference>
<accession>A0AAP0PCQ1</accession>
<evidence type="ECO:0000313" key="2">
    <source>
        <dbReference type="EMBL" id="KAK9135910.1"/>
    </source>
</evidence>
<protein>
    <submittedName>
        <fullName evidence="2">Uncharacterized protein</fullName>
    </submittedName>
</protein>
<proteinExistence type="predicted"/>
<organism evidence="2 3">
    <name type="scientific">Stephania yunnanensis</name>
    <dbReference type="NCBI Taxonomy" id="152371"/>
    <lineage>
        <taxon>Eukaryota</taxon>
        <taxon>Viridiplantae</taxon>
        <taxon>Streptophyta</taxon>
        <taxon>Embryophyta</taxon>
        <taxon>Tracheophyta</taxon>
        <taxon>Spermatophyta</taxon>
        <taxon>Magnoliopsida</taxon>
        <taxon>Ranunculales</taxon>
        <taxon>Menispermaceae</taxon>
        <taxon>Menispermoideae</taxon>
        <taxon>Cissampelideae</taxon>
        <taxon>Stephania</taxon>
    </lineage>
</organism>
<dbReference type="AlphaFoldDB" id="A0AAP0PCQ1"/>
<keyword evidence="1" id="KW-0812">Transmembrane</keyword>
<keyword evidence="1" id="KW-0472">Membrane</keyword>
<comment type="caution">
    <text evidence="2">The sequence shown here is derived from an EMBL/GenBank/DDBJ whole genome shotgun (WGS) entry which is preliminary data.</text>
</comment>
<reference evidence="2 3" key="1">
    <citation type="submission" date="2024-01" db="EMBL/GenBank/DDBJ databases">
        <title>Genome assemblies of Stephania.</title>
        <authorList>
            <person name="Yang L."/>
        </authorList>
    </citation>
    <scope>NUCLEOTIDE SEQUENCE [LARGE SCALE GENOMIC DNA]</scope>
    <source>
        <strain evidence="2">YNDBR</strain>
        <tissue evidence="2">Leaf</tissue>
    </source>
</reference>